<dbReference type="HOGENOM" id="CLU_1550066_0_0_1"/>
<feature type="region of interest" description="Disordered" evidence="1">
    <location>
        <begin position="133"/>
        <end position="173"/>
    </location>
</feature>
<keyword evidence="3" id="KW-1185">Reference proteome</keyword>
<accession>A0A0E0Q8I4</accession>
<sequence length="173" mass="18711">MRQNRQGDREKGRRRRCCPQLLYRPVRHLSPFLNLAAPRHTPRRHHLCSPPTEQPPRRQLPPTVIVVGRAGTCGSGGEDRISNLPDDQLCLVLRWLDTHTAVATGALLFSSPLPLARRRSWCSGEAGCGGTADDPTKAMAVGPARRRPKGGQAASGGWGEKAGAARRCRGGTG</sequence>
<reference evidence="3" key="1">
    <citation type="submission" date="2013-06" db="EMBL/GenBank/DDBJ databases">
        <authorList>
            <person name="Zhao Q."/>
        </authorList>
    </citation>
    <scope>NUCLEOTIDE SEQUENCE</scope>
    <source>
        <strain evidence="3">cv. W1943</strain>
    </source>
</reference>
<protein>
    <recommendedName>
        <fullName evidence="4">F-box domain-containing protein</fullName>
    </recommendedName>
</protein>
<dbReference type="Proteomes" id="UP000008022">
    <property type="component" value="Unassembled WGS sequence"/>
</dbReference>
<feature type="compositionally biased region" description="Basic residues" evidence="1">
    <location>
        <begin position="164"/>
        <end position="173"/>
    </location>
</feature>
<evidence type="ECO:0008006" key="4">
    <source>
        <dbReference type="Google" id="ProtNLM"/>
    </source>
</evidence>
<evidence type="ECO:0000313" key="2">
    <source>
        <dbReference type="EnsemblPlants" id="ORUFI07G15390.1"/>
    </source>
</evidence>
<feature type="region of interest" description="Disordered" evidence="1">
    <location>
        <begin position="40"/>
        <end position="59"/>
    </location>
</feature>
<name>A0A0E0Q8I4_ORYRU</name>
<evidence type="ECO:0000256" key="1">
    <source>
        <dbReference type="SAM" id="MobiDB-lite"/>
    </source>
</evidence>
<dbReference type="Gramene" id="ORUFI07G15390.1">
    <property type="protein sequence ID" value="ORUFI07G15390.1"/>
    <property type="gene ID" value="ORUFI07G15390"/>
</dbReference>
<organism evidence="2 3">
    <name type="scientific">Oryza rufipogon</name>
    <name type="common">Brownbeard rice</name>
    <name type="synonym">Asian wild rice</name>
    <dbReference type="NCBI Taxonomy" id="4529"/>
    <lineage>
        <taxon>Eukaryota</taxon>
        <taxon>Viridiplantae</taxon>
        <taxon>Streptophyta</taxon>
        <taxon>Embryophyta</taxon>
        <taxon>Tracheophyta</taxon>
        <taxon>Spermatophyta</taxon>
        <taxon>Magnoliopsida</taxon>
        <taxon>Liliopsida</taxon>
        <taxon>Poales</taxon>
        <taxon>Poaceae</taxon>
        <taxon>BOP clade</taxon>
        <taxon>Oryzoideae</taxon>
        <taxon>Oryzeae</taxon>
        <taxon>Oryzinae</taxon>
        <taxon>Oryza</taxon>
    </lineage>
</organism>
<evidence type="ECO:0000313" key="3">
    <source>
        <dbReference type="Proteomes" id="UP000008022"/>
    </source>
</evidence>
<dbReference type="EnsemblPlants" id="ORUFI07G15390.1">
    <property type="protein sequence ID" value="ORUFI07G15390.1"/>
    <property type="gene ID" value="ORUFI07G15390"/>
</dbReference>
<reference evidence="2" key="2">
    <citation type="submission" date="2015-06" db="UniProtKB">
        <authorList>
            <consortium name="EnsemblPlants"/>
        </authorList>
    </citation>
    <scope>IDENTIFICATION</scope>
</reference>
<proteinExistence type="predicted"/>
<dbReference type="AlphaFoldDB" id="A0A0E0Q8I4"/>